<dbReference type="Gene3D" id="2.60.40.10">
    <property type="entry name" value="Immunoglobulins"/>
    <property type="match status" value="1"/>
</dbReference>
<evidence type="ECO:0000256" key="1">
    <source>
        <dbReference type="SAM" id="MobiDB-lite"/>
    </source>
</evidence>
<evidence type="ECO:0000313" key="4">
    <source>
        <dbReference type="Proteomes" id="UP000589516"/>
    </source>
</evidence>
<dbReference type="InterPro" id="IPR008757">
    <property type="entry name" value="Peptidase_M6-like_domain"/>
</dbReference>
<dbReference type="InterPro" id="IPR013783">
    <property type="entry name" value="Ig-like_fold"/>
</dbReference>
<proteinExistence type="predicted"/>
<evidence type="ECO:0000259" key="2">
    <source>
        <dbReference type="Pfam" id="PF05547"/>
    </source>
</evidence>
<reference evidence="4" key="1">
    <citation type="journal article" date="2019" name="bioRxiv">
        <title>Genome diversification in globally distributed novel marine Proteobacteria is linked to environmental adaptation.</title>
        <authorList>
            <person name="Zhou Z."/>
            <person name="Tran P.Q."/>
            <person name="Kieft K."/>
            <person name="Anantharaman K."/>
        </authorList>
    </citation>
    <scope>NUCLEOTIDE SEQUENCE [LARGE SCALE GENOMIC DNA]</scope>
</reference>
<keyword evidence="3" id="KW-0482">Metalloprotease</keyword>
<keyword evidence="3" id="KW-0645">Protease</keyword>
<dbReference type="GO" id="GO:0008237">
    <property type="term" value="F:metallopeptidase activity"/>
    <property type="evidence" value="ECO:0007669"/>
    <property type="project" value="UniProtKB-KW"/>
</dbReference>
<feature type="compositionally biased region" description="Polar residues" evidence="1">
    <location>
        <begin position="358"/>
        <end position="381"/>
    </location>
</feature>
<dbReference type="NCBIfam" id="TIGR03296">
    <property type="entry name" value="M6dom_TIGR03296"/>
    <property type="match status" value="1"/>
</dbReference>
<dbReference type="EMBL" id="DUAV01000012">
    <property type="protein sequence ID" value="HIG63175.1"/>
    <property type="molecule type" value="Genomic_DNA"/>
</dbReference>
<dbReference type="GO" id="GO:0006508">
    <property type="term" value="P:proteolysis"/>
    <property type="evidence" value="ECO:0007669"/>
    <property type="project" value="UniProtKB-KW"/>
</dbReference>
<dbReference type="Pfam" id="PF20773">
    <property type="entry name" value="InhA-like_MAM"/>
    <property type="match status" value="1"/>
</dbReference>
<dbReference type="PANTHER" id="PTHR41775:SF1">
    <property type="entry name" value="PEPTIDASE M6-LIKE DOMAIN-CONTAINING PROTEIN"/>
    <property type="match status" value="1"/>
</dbReference>
<gene>
    <name evidence="3" type="ORF">EYQ16_01450</name>
</gene>
<feature type="region of interest" description="Disordered" evidence="1">
    <location>
        <begin position="355"/>
        <end position="381"/>
    </location>
</feature>
<dbReference type="Proteomes" id="UP000589516">
    <property type="component" value="Unassembled WGS sequence"/>
</dbReference>
<accession>A0A7C7ZCX7</accession>
<feature type="domain" description="Peptidase M6-like" evidence="2">
    <location>
        <begin position="76"/>
        <end position="273"/>
    </location>
</feature>
<dbReference type="Pfam" id="PF05547">
    <property type="entry name" value="Peptidase_M6"/>
    <property type="match status" value="1"/>
</dbReference>
<feature type="non-terminal residue" evidence="3">
    <location>
        <position position="1082"/>
    </location>
</feature>
<comment type="caution">
    <text evidence="3">The sequence shown here is derived from an EMBL/GenBank/DDBJ whole genome shotgun (WGS) entry which is preliminary data.</text>
</comment>
<organism evidence="3 4">
    <name type="scientific">Marine Group III euryarchaeote</name>
    <dbReference type="NCBI Taxonomy" id="2173149"/>
    <lineage>
        <taxon>Archaea</taxon>
        <taxon>Methanobacteriati</taxon>
        <taxon>Thermoplasmatota</taxon>
        <taxon>Thermoplasmata</taxon>
        <taxon>Candidatus Thermoprofundales</taxon>
    </lineage>
</organism>
<protein>
    <submittedName>
        <fullName evidence="3">M6 family metalloprotease domain-containing protein</fullName>
    </submittedName>
</protein>
<evidence type="ECO:0000313" key="3">
    <source>
        <dbReference type="EMBL" id="HIG63175.1"/>
    </source>
</evidence>
<dbReference type="PANTHER" id="PTHR41775">
    <property type="entry name" value="SECRETED PROTEIN-RELATED"/>
    <property type="match status" value="1"/>
</dbReference>
<sequence>MLLALPLLVLLLPQAAAVPSIPYDLAPQPLGHAPPQDQQTEQPQLAQRDWIGDAHLLVLLIQFPDYPADSEHDIAYYEELLFAREAGSMWDFFDENSYGQFNISGTVVPQWLNASENMSYYGEYEFQNSEAQGNAQTLVREAVALAQPFVNFSHFDRDGDGNLDHLIIVHSGPTDESNGGGGPAGDDAIWSHRWSISAEYRNGTRISGYAMQGEGTPMGVFGHEFAHDLGLPDLYDTDYSSSGIGHWGMMSGGSWLNGGDTPAQLCAWSKIFLGWVEPALPFAGEGEYNLSRVEDNASIMKIPIDGLGGREYFLLENRQNVGYDTYLPGHGLLIWHIDEDGSQSNDAHRKVHLEEADNNNNPKQSSDPWANTTSGFTNVSSPSSHNYDGAETHIGVTNISVSGDWMTFELQLPSDLAIVRASPGWVEVHQPTLLTLTVENTGFESLNATLLISGVVERTVAVPWLLPGAAWEWSEAWTPGAWGNYTLEAELVVEDDEPSNNALTHTFATTVVIMFEDFESGLAWPVANDSLWNATSGRSYSGERALWCGVGTGYVDDMDDTLLLPPFALGGFDSAWLDFSHWFNTEANYDGGVVEYTTDGENWSLLTPEGGYPGSASAAGGSAFAGGSGGWVGASFNLTGFENVTLRLRFATDFGSVAEGWFVDDLLVHGRPHYGVAAPPALEFMVYPESEQNASVPFTNTGVFEDNYNVTLTLPMGWNGSVPTNVSVAGGETGALLLELWLPQQVLAGNYSGWLNITSQTDPGSSAAVALHFVVGEVHLLAVTPLAPVSGLPGTNITFTLTLHNDGNVPESVAVGITAGAWAVAAPANLTIGPYATLEFNVTVTVPEVLAGSLLLTTVNLAAEETNANALLRLTVEQREQPGIELALPGEFRPAETRNTTLTLYNYGNGPASMELALAAPANWTIGGWDATPTVAAWSNITVTVQLTAPAGDVVAGSGALYVLLQHGSEAAFANDTLLLNQTHRLRVLVAGDSALPEQNGTATATIRNRGDGLVRIVLTASGDWEHELSQTVLWLAAGTEQDVTLRVAVPARTLAGTLGGFAVNATDDDGATNEAAGTVEA</sequence>
<name>A0A7C7ZCX7_9ARCH</name>
<dbReference type="AlphaFoldDB" id="A0A7C7ZCX7"/>
<keyword evidence="3" id="KW-0378">Hydrolase</keyword>
<dbReference type="SUPFAM" id="SSF55486">
    <property type="entry name" value="Metalloproteases ('zincins'), catalytic domain"/>
    <property type="match status" value="1"/>
</dbReference>